<reference evidence="3" key="1">
    <citation type="submission" date="2020-06" db="EMBL/GenBank/DDBJ databases">
        <authorList>
            <person name="Li T."/>
            <person name="Hu X."/>
            <person name="Zhang T."/>
            <person name="Song X."/>
            <person name="Zhang H."/>
            <person name="Dai N."/>
            <person name="Sheng W."/>
            <person name="Hou X."/>
            <person name="Wei L."/>
        </authorList>
    </citation>
    <scope>NUCLEOTIDE SEQUENCE</scope>
    <source>
        <strain evidence="3">3651</strain>
        <tissue evidence="3">Leaf</tissue>
    </source>
</reference>
<evidence type="ECO:0000256" key="1">
    <source>
        <dbReference type="SAM" id="Phobius"/>
    </source>
</evidence>
<dbReference type="GO" id="GO:0005634">
    <property type="term" value="C:nucleus"/>
    <property type="evidence" value="ECO:0007669"/>
    <property type="project" value="TreeGrafter"/>
</dbReference>
<dbReference type="CDD" id="cd06257">
    <property type="entry name" value="DnaJ"/>
    <property type="match status" value="1"/>
</dbReference>
<name>A0AAE1XTY2_9LAMI</name>
<keyword evidence="1" id="KW-1133">Transmembrane helix</keyword>
<protein>
    <recommendedName>
        <fullName evidence="2">J domain-containing protein</fullName>
    </recommendedName>
</protein>
<dbReference type="PANTHER" id="PTHR43948">
    <property type="entry name" value="DNAJ HOMOLOG SUBFAMILY B"/>
    <property type="match status" value="1"/>
</dbReference>
<dbReference type="InterPro" id="IPR036869">
    <property type="entry name" value="J_dom_sf"/>
</dbReference>
<dbReference type="GO" id="GO:0005737">
    <property type="term" value="C:cytoplasm"/>
    <property type="evidence" value="ECO:0007669"/>
    <property type="project" value="TreeGrafter"/>
</dbReference>
<dbReference type="GO" id="GO:0051087">
    <property type="term" value="F:protein-folding chaperone binding"/>
    <property type="evidence" value="ECO:0007669"/>
    <property type="project" value="TreeGrafter"/>
</dbReference>
<evidence type="ECO:0000259" key="2">
    <source>
        <dbReference type="PROSITE" id="PS50076"/>
    </source>
</evidence>
<keyword evidence="1" id="KW-0812">Transmembrane</keyword>
<gene>
    <name evidence="3" type="ORF">Salat_2212500</name>
</gene>
<evidence type="ECO:0000313" key="4">
    <source>
        <dbReference type="Proteomes" id="UP001293254"/>
    </source>
</evidence>
<feature type="transmembrane region" description="Helical" evidence="1">
    <location>
        <begin position="97"/>
        <end position="117"/>
    </location>
</feature>
<dbReference type="AlphaFoldDB" id="A0AAE1XTY2"/>
<dbReference type="PANTHER" id="PTHR43948:SF14">
    <property type="entry name" value="PROTEIN DNAJ, PUTATIVE-RELATED"/>
    <property type="match status" value="1"/>
</dbReference>
<comment type="caution">
    <text evidence="3">The sequence shown here is derived from an EMBL/GenBank/DDBJ whole genome shotgun (WGS) entry which is preliminary data.</text>
</comment>
<dbReference type="Proteomes" id="UP001293254">
    <property type="component" value="Unassembled WGS sequence"/>
</dbReference>
<proteinExistence type="predicted"/>
<feature type="domain" description="J" evidence="2">
    <location>
        <begin position="5"/>
        <end position="74"/>
    </location>
</feature>
<organism evidence="3 4">
    <name type="scientific">Sesamum alatum</name>
    <dbReference type="NCBI Taxonomy" id="300844"/>
    <lineage>
        <taxon>Eukaryota</taxon>
        <taxon>Viridiplantae</taxon>
        <taxon>Streptophyta</taxon>
        <taxon>Embryophyta</taxon>
        <taxon>Tracheophyta</taxon>
        <taxon>Spermatophyta</taxon>
        <taxon>Magnoliopsida</taxon>
        <taxon>eudicotyledons</taxon>
        <taxon>Gunneridae</taxon>
        <taxon>Pentapetalae</taxon>
        <taxon>asterids</taxon>
        <taxon>lamiids</taxon>
        <taxon>Lamiales</taxon>
        <taxon>Pedaliaceae</taxon>
        <taxon>Sesamum</taxon>
    </lineage>
</organism>
<dbReference type="EMBL" id="JACGWO010000009">
    <property type="protein sequence ID" value="KAK4417998.1"/>
    <property type="molecule type" value="Genomic_DNA"/>
</dbReference>
<sequence length="136" mass="15121">MQGDEAKILLGFPPNCIPSPAQVKAAYRRKVWETHPDRFPPHQKADAESKFKLISEAYSFFNTGGSRGRIEPTASYSRVVVKTGLPRAHRGQRNIRLASVPFLLIILGALTLGGSTASRAYRRQKEAQPSYNPFLP</sequence>
<dbReference type="Gene3D" id="1.10.287.110">
    <property type="entry name" value="DnaJ domain"/>
    <property type="match status" value="1"/>
</dbReference>
<dbReference type="Pfam" id="PF00226">
    <property type="entry name" value="DnaJ"/>
    <property type="match status" value="1"/>
</dbReference>
<reference evidence="3" key="2">
    <citation type="journal article" date="2024" name="Plant">
        <title>Genomic evolution and insights into agronomic trait innovations of Sesamum species.</title>
        <authorList>
            <person name="Miao H."/>
            <person name="Wang L."/>
            <person name="Qu L."/>
            <person name="Liu H."/>
            <person name="Sun Y."/>
            <person name="Le M."/>
            <person name="Wang Q."/>
            <person name="Wei S."/>
            <person name="Zheng Y."/>
            <person name="Lin W."/>
            <person name="Duan Y."/>
            <person name="Cao H."/>
            <person name="Xiong S."/>
            <person name="Wang X."/>
            <person name="Wei L."/>
            <person name="Li C."/>
            <person name="Ma Q."/>
            <person name="Ju M."/>
            <person name="Zhao R."/>
            <person name="Li G."/>
            <person name="Mu C."/>
            <person name="Tian Q."/>
            <person name="Mei H."/>
            <person name="Zhang T."/>
            <person name="Gao T."/>
            <person name="Zhang H."/>
        </authorList>
    </citation>
    <scope>NUCLEOTIDE SEQUENCE</scope>
    <source>
        <strain evidence="3">3651</strain>
    </source>
</reference>
<accession>A0AAE1XTY2</accession>
<dbReference type="GO" id="GO:0051082">
    <property type="term" value="F:unfolded protein binding"/>
    <property type="evidence" value="ECO:0007669"/>
    <property type="project" value="TreeGrafter"/>
</dbReference>
<dbReference type="InterPro" id="IPR001623">
    <property type="entry name" value="DnaJ_domain"/>
</dbReference>
<dbReference type="SMART" id="SM00271">
    <property type="entry name" value="DnaJ"/>
    <property type="match status" value="1"/>
</dbReference>
<evidence type="ECO:0000313" key="3">
    <source>
        <dbReference type="EMBL" id="KAK4417998.1"/>
    </source>
</evidence>
<dbReference type="SUPFAM" id="SSF46565">
    <property type="entry name" value="Chaperone J-domain"/>
    <property type="match status" value="1"/>
</dbReference>
<keyword evidence="4" id="KW-1185">Reference proteome</keyword>
<keyword evidence="1" id="KW-0472">Membrane</keyword>
<dbReference type="PROSITE" id="PS50076">
    <property type="entry name" value="DNAJ_2"/>
    <property type="match status" value="1"/>
</dbReference>
<dbReference type="GO" id="GO:0044183">
    <property type="term" value="F:protein folding chaperone"/>
    <property type="evidence" value="ECO:0007669"/>
    <property type="project" value="TreeGrafter"/>
</dbReference>